<protein>
    <submittedName>
        <fullName evidence="2">Uncharacterized protein</fullName>
    </submittedName>
</protein>
<keyword evidence="1" id="KW-0812">Transmembrane</keyword>
<reference evidence="2" key="1">
    <citation type="submission" date="2018-11" db="EMBL/GenBank/DDBJ databases">
        <authorList>
            <consortium name="Pathogen Informatics"/>
        </authorList>
    </citation>
    <scope>NUCLEOTIDE SEQUENCE</scope>
</reference>
<accession>A0A3S5AKN0</accession>
<feature type="transmembrane region" description="Helical" evidence="1">
    <location>
        <begin position="137"/>
        <end position="157"/>
    </location>
</feature>
<keyword evidence="3" id="KW-1185">Reference proteome</keyword>
<evidence type="ECO:0000313" key="2">
    <source>
        <dbReference type="EMBL" id="VEL39300.1"/>
    </source>
</evidence>
<keyword evidence="1" id="KW-1133">Transmembrane helix</keyword>
<keyword evidence="1" id="KW-0472">Membrane</keyword>
<evidence type="ECO:0000313" key="3">
    <source>
        <dbReference type="Proteomes" id="UP000784294"/>
    </source>
</evidence>
<dbReference type="Proteomes" id="UP000784294">
    <property type="component" value="Unassembled WGS sequence"/>
</dbReference>
<evidence type="ECO:0000256" key="1">
    <source>
        <dbReference type="SAM" id="Phobius"/>
    </source>
</evidence>
<comment type="caution">
    <text evidence="2">The sequence shown here is derived from an EMBL/GenBank/DDBJ whole genome shotgun (WGS) entry which is preliminary data.</text>
</comment>
<gene>
    <name evidence="2" type="ORF">PXEA_LOCUS32740</name>
</gene>
<organism evidence="2 3">
    <name type="scientific">Protopolystoma xenopodis</name>
    <dbReference type="NCBI Taxonomy" id="117903"/>
    <lineage>
        <taxon>Eukaryota</taxon>
        <taxon>Metazoa</taxon>
        <taxon>Spiralia</taxon>
        <taxon>Lophotrochozoa</taxon>
        <taxon>Platyhelminthes</taxon>
        <taxon>Monogenea</taxon>
        <taxon>Polyopisthocotylea</taxon>
        <taxon>Polystomatidea</taxon>
        <taxon>Polystomatidae</taxon>
        <taxon>Protopolystoma</taxon>
    </lineage>
</organism>
<dbReference type="EMBL" id="CAAALY010260769">
    <property type="protein sequence ID" value="VEL39300.1"/>
    <property type="molecule type" value="Genomic_DNA"/>
</dbReference>
<sequence length="162" mass="17791">MWASVERDKCHAQLSNTSSDGCLLLSAWRSHVLVLPHSPTHATGAASGMAPFIWKAFVSLKSSTRQQAGLQTGRIQALCSFALGHWLRLLSLVRPTTCTRRCYHVAPGRTQWGRAKGVLDFIPLIREMLSSLPPSGWAIEAVVNAVIICITRFLLLLSTKNV</sequence>
<name>A0A3S5AKN0_9PLAT</name>
<dbReference type="AlphaFoldDB" id="A0A3S5AKN0"/>
<proteinExistence type="predicted"/>